<dbReference type="InterPro" id="IPR001461">
    <property type="entry name" value="Aspartic_peptidase_A1"/>
</dbReference>
<feature type="domain" description="Peptidase A1" evidence="3">
    <location>
        <begin position="66"/>
        <end position="418"/>
    </location>
</feature>
<accession>A0ABR1R485</accession>
<dbReference type="Pfam" id="PF00026">
    <property type="entry name" value="Asp"/>
    <property type="match status" value="1"/>
</dbReference>
<reference evidence="4 5" key="1">
    <citation type="submission" date="2023-01" db="EMBL/GenBank/DDBJ databases">
        <title>Analysis of 21 Apiospora genomes using comparative genomics revels a genus with tremendous synthesis potential of carbohydrate active enzymes and secondary metabolites.</title>
        <authorList>
            <person name="Sorensen T."/>
        </authorList>
    </citation>
    <scope>NUCLEOTIDE SEQUENCE [LARGE SCALE GENOMIC DNA]</scope>
    <source>
        <strain evidence="4 5">CBS 20057</strain>
    </source>
</reference>
<feature type="chain" id="PRO_5047207269" evidence="2">
    <location>
        <begin position="22"/>
        <end position="422"/>
    </location>
</feature>
<dbReference type="Gene3D" id="2.40.70.10">
    <property type="entry name" value="Acid Proteases"/>
    <property type="match status" value="2"/>
</dbReference>
<dbReference type="EMBL" id="JAQQWI010000019">
    <property type="protein sequence ID" value="KAK7999017.1"/>
    <property type="molecule type" value="Genomic_DNA"/>
</dbReference>
<keyword evidence="2" id="KW-0732">Signal</keyword>
<dbReference type="Proteomes" id="UP001396898">
    <property type="component" value="Unassembled WGS sequence"/>
</dbReference>
<evidence type="ECO:0000256" key="1">
    <source>
        <dbReference type="ARBA" id="ARBA00007447"/>
    </source>
</evidence>
<evidence type="ECO:0000259" key="3">
    <source>
        <dbReference type="PROSITE" id="PS51767"/>
    </source>
</evidence>
<dbReference type="InterPro" id="IPR021109">
    <property type="entry name" value="Peptidase_aspartic_dom_sf"/>
</dbReference>
<evidence type="ECO:0000313" key="4">
    <source>
        <dbReference type="EMBL" id="KAK7999017.1"/>
    </source>
</evidence>
<keyword evidence="5" id="KW-1185">Reference proteome</keyword>
<sequence length="422" mass="44132">MRTTILAGATSILAMLGPVAATPLTLPLKHRALASQARLPRHQTRADSSSHNIGLKDYFNRTDNQWYSDISVGTPPQTLSVLWDTGSSALLLPQSNCTTCGTHRLFNPANSSSFTPAPGTFVNPLFSTGPDSIPLQQAEGATCYINQDAVAIGDLQVKSQYLLLCDSYAPILDEQPIDGIIGLDPPNGDSGPQSWFWNLWYGGQLPSAVFAFYTPAGNLDGAELALGGYDQSKFKGDLAWAALSHGESGEPSGWVVDYHAMSISTDKHNTQTPVNLNAAQGDDAGAVGWAVLDTGTAFIQAPDNATAAQIYAQVSPAITVIDPAGAWGAPCDVLGRVAPNIQFTLGSGASIVNVTMPASAFNLGEYPGQPGICQAVFNSPSVPIGGGLGSTPIWILGSPLLKAYYTVWDGLGGKIGWGELAG</sequence>
<gene>
    <name evidence="4" type="ORF">PG991_014692</name>
</gene>
<feature type="signal peptide" evidence="2">
    <location>
        <begin position="1"/>
        <end position="21"/>
    </location>
</feature>
<dbReference type="PANTHER" id="PTHR47966:SF51">
    <property type="entry name" value="BETA-SITE APP-CLEAVING ENZYME, ISOFORM A-RELATED"/>
    <property type="match status" value="1"/>
</dbReference>
<dbReference type="InterPro" id="IPR034164">
    <property type="entry name" value="Pepsin-like_dom"/>
</dbReference>
<organism evidence="4 5">
    <name type="scientific">Apiospora marii</name>
    <dbReference type="NCBI Taxonomy" id="335849"/>
    <lineage>
        <taxon>Eukaryota</taxon>
        <taxon>Fungi</taxon>
        <taxon>Dikarya</taxon>
        <taxon>Ascomycota</taxon>
        <taxon>Pezizomycotina</taxon>
        <taxon>Sordariomycetes</taxon>
        <taxon>Xylariomycetidae</taxon>
        <taxon>Amphisphaeriales</taxon>
        <taxon>Apiosporaceae</taxon>
        <taxon>Apiospora</taxon>
    </lineage>
</organism>
<dbReference type="PANTHER" id="PTHR47966">
    <property type="entry name" value="BETA-SITE APP-CLEAVING ENZYME, ISOFORM A-RELATED"/>
    <property type="match status" value="1"/>
</dbReference>
<evidence type="ECO:0000256" key="2">
    <source>
        <dbReference type="SAM" id="SignalP"/>
    </source>
</evidence>
<comment type="caution">
    <text evidence="4">The sequence shown here is derived from an EMBL/GenBank/DDBJ whole genome shotgun (WGS) entry which is preliminary data.</text>
</comment>
<name>A0ABR1R485_9PEZI</name>
<dbReference type="PROSITE" id="PS51767">
    <property type="entry name" value="PEPTIDASE_A1"/>
    <property type="match status" value="1"/>
</dbReference>
<dbReference type="CDD" id="cd05471">
    <property type="entry name" value="pepsin_like"/>
    <property type="match status" value="1"/>
</dbReference>
<dbReference type="PRINTS" id="PR00792">
    <property type="entry name" value="PEPSIN"/>
</dbReference>
<dbReference type="SUPFAM" id="SSF50630">
    <property type="entry name" value="Acid proteases"/>
    <property type="match status" value="1"/>
</dbReference>
<evidence type="ECO:0000313" key="5">
    <source>
        <dbReference type="Proteomes" id="UP001396898"/>
    </source>
</evidence>
<comment type="similarity">
    <text evidence="1">Belongs to the peptidase A1 family.</text>
</comment>
<dbReference type="InterPro" id="IPR033121">
    <property type="entry name" value="PEPTIDASE_A1"/>
</dbReference>
<proteinExistence type="inferred from homology"/>
<protein>
    <submittedName>
        <fullName evidence="4">Aspartic peptidase domain-containing protein</fullName>
    </submittedName>
</protein>